<proteinExistence type="inferred from homology"/>
<dbReference type="PANTHER" id="PTHR24321:SF8">
    <property type="entry name" value="ESTRADIOL 17-BETA-DEHYDROGENASE 8-RELATED"/>
    <property type="match status" value="1"/>
</dbReference>
<dbReference type="Pfam" id="PF13561">
    <property type="entry name" value="adh_short_C2"/>
    <property type="match status" value="1"/>
</dbReference>
<evidence type="ECO:0000313" key="3">
    <source>
        <dbReference type="EMBL" id="MDW5598174.1"/>
    </source>
</evidence>
<comment type="caution">
    <text evidence="3">The sequence shown here is derived from an EMBL/GenBank/DDBJ whole genome shotgun (WGS) entry which is preliminary data.</text>
</comment>
<dbReference type="PRINTS" id="PR00081">
    <property type="entry name" value="GDHRDH"/>
</dbReference>
<dbReference type="InterPro" id="IPR020904">
    <property type="entry name" value="Sc_DH/Rdtase_CS"/>
</dbReference>
<evidence type="ECO:0000313" key="4">
    <source>
        <dbReference type="Proteomes" id="UP001284601"/>
    </source>
</evidence>
<dbReference type="CDD" id="cd05233">
    <property type="entry name" value="SDR_c"/>
    <property type="match status" value="1"/>
</dbReference>
<organism evidence="3 4">
    <name type="scientific">Conexibacter stalactiti</name>
    <dbReference type="NCBI Taxonomy" id="1940611"/>
    <lineage>
        <taxon>Bacteria</taxon>
        <taxon>Bacillati</taxon>
        <taxon>Actinomycetota</taxon>
        <taxon>Thermoleophilia</taxon>
        <taxon>Solirubrobacterales</taxon>
        <taxon>Conexibacteraceae</taxon>
        <taxon>Conexibacter</taxon>
    </lineage>
</organism>
<dbReference type="InterPro" id="IPR036291">
    <property type="entry name" value="NAD(P)-bd_dom_sf"/>
</dbReference>
<dbReference type="InterPro" id="IPR002347">
    <property type="entry name" value="SDR_fam"/>
</dbReference>
<keyword evidence="4" id="KW-1185">Reference proteome</keyword>
<comment type="similarity">
    <text evidence="1">Belongs to the short-chain dehydrogenases/reductases (SDR) family.</text>
</comment>
<accession>A0ABU4I1J9</accession>
<reference evidence="4" key="1">
    <citation type="submission" date="2023-07" db="EMBL/GenBank/DDBJ databases">
        <title>Conexibacter stalactiti sp. nov., isolated from stalactites in a lava cave and emended description of the genus Conexibacter.</title>
        <authorList>
            <person name="Lee S.D."/>
        </authorList>
    </citation>
    <scope>NUCLEOTIDE SEQUENCE [LARGE SCALE GENOMIC DNA]</scope>
    <source>
        <strain evidence="4">KCTC 39840</strain>
    </source>
</reference>
<gene>
    <name evidence="3" type="ORF">R7226_27705</name>
</gene>
<evidence type="ECO:0000256" key="1">
    <source>
        <dbReference type="ARBA" id="ARBA00006484"/>
    </source>
</evidence>
<dbReference type="SUPFAM" id="SSF51735">
    <property type="entry name" value="NAD(P)-binding Rossmann-fold domains"/>
    <property type="match status" value="1"/>
</dbReference>
<name>A0ABU4I1J9_9ACTN</name>
<dbReference type="PROSITE" id="PS00061">
    <property type="entry name" value="ADH_SHORT"/>
    <property type="match status" value="1"/>
</dbReference>
<protein>
    <submittedName>
        <fullName evidence="3">SDR family NAD(P)-dependent oxidoreductase</fullName>
    </submittedName>
</protein>
<sequence length="256" mass="25345">MTPPLLDDKVCIITGASGGVGSAAARLFTQEGARVVLASRASDAIEALARELRAAGHDAIAVAADIATAAGARAAVDAALARHGRLDAAFDNAGTGHPGTLLADLDESAWDEVNGVNARGTFLCLRAQIPAIVSSGGGAVVVTSAVSGFAATSGLGAYPASKHAIHGLVKTAAADYAADGVRVNAVAPGVTLSPVVKQLLAAEPAIAQRLDAATPLGRAAEPHEVAEAAAWLLSDRASYVTGAVLPVDGGMIAVHA</sequence>
<evidence type="ECO:0000256" key="2">
    <source>
        <dbReference type="ARBA" id="ARBA00023002"/>
    </source>
</evidence>
<dbReference type="EMBL" id="JAWSTH010000124">
    <property type="protein sequence ID" value="MDW5598174.1"/>
    <property type="molecule type" value="Genomic_DNA"/>
</dbReference>
<keyword evidence="2" id="KW-0560">Oxidoreductase</keyword>
<dbReference type="Gene3D" id="3.40.50.720">
    <property type="entry name" value="NAD(P)-binding Rossmann-like Domain"/>
    <property type="match status" value="1"/>
</dbReference>
<dbReference type="PANTHER" id="PTHR24321">
    <property type="entry name" value="DEHYDROGENASES, SHORT CHAIN"/>
    <property type="match status" value="1"/>
</dbReference>
<dbReference type="Proteomes" id="UP001284601">
    <property type="component" value="Unassembled WGS sequence"/>
</dbReference>
<dbReference type="RefSeq" id="WP_318600647.1">
    <property type="nucleotide sequence ID" value="NZ_JAWSTH010000124.1"/>
</dbReference>